<protein>
    <submittedName>
        <fullName evidence="1">Uncharacterized protein</fullName>
    </submittedName>
</protein>
<dbReference type="VEuPathDB" id="ToxoDB:CSUI_002666"/>
<comment type="caution">
    <text evidence="1">The sequence shown here is derived from an EMBL/GenBank/DDBJ whole genome shotgun (WGS) entry which is preliminary data.</text>
</comment>
<name>A0A2C6L3V1_9APIC</name>
<feature type="non-terminal residue" evidence="1">
    <location>
        <position position="1"/>
    </location>
</feature>
<proteinExistence type="predicted"/>
<evidence type="ECO:0000313" key="1">
    <source>
        <dbReference type="EMBL" id="PHJ23487.1"/>
    </source>
</evidence>
<dbReference type="AlphaFoldDB" id="A0A2C6L3V1"/>
<gene>
    <name evidence="1" type="ORF">CSUI_002666</name>
</gene>
<reference evidence="1 2" key="1">
    <citation type="journal article" date="2017" name="Int. J. Parasitol.">
        <title>The genome of the protozoan parasite Cystoisospora suis and a reverse vaccinology approach to identify vaccine candidates.</title>
        <authorList>
            <person name="Palmieri N."/>
            <person name="Shrestha A."/>
            <person name="Ruttkowski B."/>
            <person name="Beck T."/>
            <person name="Vogl C."/>
            <person name="Tomley F."/>
            <person name="Blake D.P."/>
            <person name="Joachim A."/>
        </authorList>
    </citation>
    <scope>NUCLEOTIDE SEQUENCE [LARGE SCALE GENOMIC DNA]</scope>
    <source>
        <strain evidence="1 2">Wien I</strain>
    </source>
</reference>
<keyword evidence="2" id="KW-1185">Reference proteome</keyword>
<dbReference type="Proteomes" id="UP000221165">
    <property type="component" value="Unassembled WGS sequence"/>
</dbReference>
<accession>A0A2C6L3V1</accession>
<sequence>ERQLGDAKRTTAHGVLIVLYEWG</sequence>
<organism evidence="1 2">
    <name type="scientific">Cystoisospora suis</name>
    <dbReference type="NCBI Taxonomy" id="483139"/>
    <lineage>
        <taxon>Eukaryota</taxon>
        <taxon>Sar</taxon>
        <taxon>Alveolata</taxon>
        <taxon>Apicomplexa</taxon>
        <taxon>Conoidasida</taxon>
        <taxon>Coccidia</taxon>
        <taxon>Eucoccidiorida</taxon>
        <taxon>Eimeriorina</taxon>
        <taxon>Sarcocystidae</taxon>
        <taxon>Cystoisospora</taxon>
    </lineage>
</organism>
<dbReference type="EMBL" id="MIGC01001099">
    <property type="protein sequence ID" value="PHJ23487.1"/>
    <property type="molecule type" value="Genomic_DNA"/>
</dbReference>
<evidence type="ECO:0000313" key="2">
    <source>
        <dbReference type="Proteomes" id="UP000221165"/>
    </source>
</evidence>